<feature type="domain" description="Immunoglobulin" evidence="1">
    <location>
        <begin position="105"/>
        <end position="208"/>
    </location>
</feature>
<feature type="domain" description="Immunoglobulin" evidence="1">
    <location>
        <begin position="1"/>
        <end position="98"/>
    </location>
</feature>
<dbReference type="PANTHER" id="PTHR21063:SF4">
    <property type="entry name" value="CD48 ANTIGEN-RELATED"/>
    <property type="match status" value="1"/>
</dbReference>
<keyword evidence="3" id="KW-1185">Reference proteome</keyword>
<evidence type="ECO:0000313" key="2">
    <source>
        <dbReference type="EMBL" id="KAA0711811.1"/>
    </source>
</evidence>
<feature type="domain" description="Immunoglobulin" evidence="1">
    <location>
        <begin position="430"/>
        <end position="533"/>
    </location>
</feature>
<feature type="domain" description="Immunoglobulin" evidence="1">
    <location>
        <begin position="323"/>
        <end position="428"/>
    </location>
</feature>
<dbReference type="Proteomes" id="UP000324632">
    <property type="component" value="Chromosome 14"/>
</dbReference>
<dbReference type="PANTHER" id="PTHR21063">
    <property type="entry name" value="LFA-3"/>
    <property type="match status" value="1"/>
</dbReference>
<evidence type="ECO:0000259" key="1">
    <source>
        <dbReference type="SMART" id="SM00409"/>
    </source>
</evidence>
<feature type="domain" description="Immunoglobulin" evidence="1">
    <location>
        <begin position="648"/>
        <end position="751"/>
    </location>
</feature>
<feature type="domain" description="Immunoglobulin" evidence="1">
    <location>
        <begin position="757"/>
        <end position="860"/>
    </location>
</feature>
<feature type="domain" description="Immunoglobulin" evidence="1">
    <location>
        <begin position="866"/>
        <end position="969"/>
    </location>
</feature>
<proteinExistence type="predicted"/>
<organism evidence="2 3">
    <name type="scientific">Triplophysa tibetana</name>
    <dbReference type="NCBI Taxonomy" id="1572043"/>
    <lineage>
        <taxon>Eukaryota</taxon>
        <taxon>Metazoa</taxon>
        <taxon>Chordata</taxon>
        <taxon>Craniata</taxon>
        <taxon>Vertebrata</taxon>
        <taxon>Euteleostomi</taxon>
        <taxon>Actinopterygii</taxon>
        <taxon>Neopterygii</taxon>
        <taxon>Teleostei</taxon>
        <taxon>Ostariophysi</taxon>
        <taxon>Cypriniformes</taxon>
        <taxon>Nemacheilidae</taxon>
        <taxon>Triplophysa</taxon>
    </lineage>
</organism>
<dbReference type="InterPro" id="IPR013783">
    <property type="entry name" value="Ig-like_fold"/>
</dbReference>
<reference evidence="2 3" key="1">
    <citation type="journal article" date="2019" name="Mol. Ecol. Resour.">
        <title>Chromosome-level genome assembly of Triplophysa tibetana, a fish adapted to the harsh high-altitude environment of the Tibetan Plateau.</title>
        <authorList>
            <person name="Yang X."/>
            <person name="Liu H."/>
            <person name="Ma Z."/>
            <person name="Zou Y."/>
            <person name="Zou M."/>
            <person name="Mao Y."/>
            <person name="Li X."/>
            <person name="Wang H."/>
            <person name="Chen T."/>
            <person name="Wang W."/>
            <person name="Yang R."/>
        </authorList>
    </citation>
    <scope>NUCLEOTIDE SEQUENCE [LARGE SCALE GENOMIC DNA]</scope>
    <source>
        <strain evidence="2">TTIB1903HZAU</strain>
        <tissue evidence="2">Muscle</tissue>
    </source>
</reference>
<feature type="domain" description="Immunoglobulin" evidence="1">
    <location>
        <begin position="214"/>
        <end position="317"/>
    </location>
</feature>
<protein>
    <recommendedName>
        <fullName evidence="1">Immunoglobulin domain-containing protein</fullName>
    </recommendedName>
</protein>
<gene>
    <name evidence="2" type="ORF">E1301_Tti022042</name>
</gene>
<comment type="caution">
    <text evidence="2">The sequence shown here is derived from an EMBL/GenBank/DDBJ whole genome shotgun (WGS) entry which is preliminary data.</text>
</comment>
<dbReference type="InterPro" id="IPR036179">
    <property type="entry name" value="Ig-like_dom_sf"/>
</dbReference>
<name>A0A5A9NS56_9TELE</name>
<accession>A0A5A9NS56</accession>
<dbReference type="EMBL" id="SOYY01000014">
    <property type="protein sequence ID" value="KAA0711811.1"/>
    <property type="molecule type" value="Genomic_DNA"/>
</dbReference>
<sequence>MEGRSVTLKTGINELQTDHVILWRFNDESKILAKINRETNETSIPGNVDERFRDTLKLNDTTGDLIITHSKTSDTGEYKMEIRDTTDTIHRRFRVHVYVCLVEDIEYQRPIEGRSVTLKTGLNELQTDHEILWMFDDASKILAKINRETNEMSIPGNADERFRDRLKLNDTTGDLIITHSKTSDSGNYKMKIRDSTDTIHRRFRVYVYEINVPEEFLVVTEGRSVTLKTGLNELQTDHEILWMFNYESTILAKINRETNETSIPGNADERFRDRLKLNDKTGDLIITHSKTSDSGEYKMKIRDSTETRQRRFRVSVKEIDVQGKFLVVKVGRSVTLQTCLNELQTDLEILWKFNDESTILAKINRETNETSIPGNADERFRDRLKLNDTTGDLIITHSKTSDAGEYHMKIIDSTDTRYETFRVLLYVEAMKILKRLEGRPVTLKTGLNELQTDQEILWMFDDESTILAKINRETNETSIPGNADERFRDRLKLNDTTGDLIITHSKTSDSGEYKMKIRDTTETRHKRFRVHVYEIFVPEEFLVVTKGRSVTLQTGLNELQRDHEILWKFNYESKILAKINRERNETSIPGNADERFKDRLKLNDTTGDLIITHIKTSDDGEYHLKITDSTDTEYKILSVIFREINVPEEFLVLMEGRSVTLKTGLNELQTDHEILWMFNNESKIFAKINRETNETSIPGNADERFRDRLKLNDTTGDLIITHSKTSDSGEYKMKIRDTTDTRHKRFRVHVYEIDVPEEFLVVTEGGSVTLKTGLNELQTDQEILWMFDDASKILAKINRETNETSIPGNAYWRFRDRLKLNDKTGDLIITNRKTSDSGNYKMKIKDSTETRHKRFRVHVYEINVPEEYLRVTEGRPVTLKTGLNELQTDQEILWKFYDESRILAKINRETNETSIPGNAYERFRDRLKLNDKTGDLTITNIKLPVAGGYEMEIKDSTETIHKKFHVLVTKETLYAGRVMKH</sequence>
<evidence type="ECO:0000313" key="3">
    <source>
        <dbReference type="Proteomes" id="UP000324632"/>
    </source>
</evidence>
<dbReference type="InterPro" id="IPR003599">
    <property type="entry name" value="Ig_sub"/>
</dbReference>
<dbReference type="SUPFAM" id="SSF48726">
    <property type="entry name" value="Immunoglobulin"/>
    <property type="match status" value="9"/>
</dbReference>
<dbReference type="SMART" id="SM00409">
    <property type="entry name" value="IG"/>
    <property type="match status" value="9"/>
</dbReference>
<feature type="domain" description="Immunoglobulin" evidence="1">
    <location>
        <begin position="539"/>
        <end position="642"/>
    </location>
</feature>
<dbReference type="AlphaFoldDB" id="A0A5A9NS56"/>
<dbReference type="Gene3D" id="2.60.40.10">
    <property type="entry name" value="Immunoglobulins"/>
    <property type="match status" value="9"/>
</dbReference>